<accession>A0A174Z2N2</accession>
<dbReference type="Pfam" id="PF00580">
    <property type="entry name" value="UvrD-helicase"/>
    <property type="match status" value="1"/>
</dbReference>
<dbReference type="OrthoDB" id="9765670at2"/>
<dbReference type="EMBL" id="CZBU01000004">
    <property type="protein sequence ID" value="CUQ78438.1"/>
    <property type="molecule type" value="Genomic_DNA"/>
</dbReference>
<evidence type="ECO:0000313" key="8">
    <source>
        <dbReference type="Proteomes" id="UP000095621"/>
    </source>
</evidence>
<reference evidence="7 8" key="1">
    <citation type="submission" date="2015-09" db="EMBL/GenBank/DDBJ databases">
        <authorList>
            <consortium name="Pathogen Informatics"/>
        </authorList>
    </citation>
    <scope>NUCLEOTIDE SEQUENCE [LARGE SCALE GENOMIC DNA]</scope>
    <source>
        <strain evidence="7 8">2789STDY5834875</strain>
    </source>
</reference>
<proteinExistence type="predicted"/>
<evidence type="ECO:0000256" key="1">
    <source>
        <dbReference type="ARBA" id="ARBA00022741"/>
    </source>
</evidence>
<evidence type="ECO:0000313" key="7">
    <source>
        <dbReference type="EMBL" id="CUQ78438.1"/>
    </source>
</evidence>
<dbReference type="Gene3D" id="3.40.50.300">
    <property type="entry name" value="P-loop containing nucleotide triphosphate hydrolases"/>
    <property type="match status" value="2"/>
</dbReference>
<dbReference type="AlphaFoldDB" id="A0A174Z2N2"/>
<dbReference type="InterPro" id="IPR027417">
    <property type="entry name" value="P-loop_NTPase"/>
</dbReference>
<keyword evidence="1 5" id="KW-0547">Nucleotide-binding</keyword>
<dbReference type="InterPro" id="IPR014016">
    <property type="entry name" value="UvrD-like_ATP-bd"/>
</dbReference>
<dbReference type="EC" id="3.1.-.-" evidence="7"/>
<evidence type="ECO:0000256" key="2">
    <source>
        <dbReference type="ARBA" id="ARBA00022801"/>
    </source>
</evidence>
<dbReference type="GO" id="GO:0005524">
    <property type="term" value="F:ATP binding"/>
    <property type="evidence" value="ECO:0007669"/>
    <property type="project" value="UniProtKB-UniRule"/>
</dbReference>
<dbReference type="PROSITE" id="PS51198">
    <property type="entry name" value="UVRD_HELICASE_ATP_BIND"/>
    <property type="match status" value="1"/>
</dbReference>
<sequence length="584" mass="67882">MEELTREQLSFLEAEGRVIVRACPGSGKTYSVATKLLSYLDNWDRYHQGVAVLSFTNVASEEIYKKAFLLNKGIGKLDYPHYIGTVDSFINEFIVLRYGYLKTHDKVRPIIALSDNWKLPYRYWRTECYRKGCVDNIEKFQWGIDNKFYKEKEIVACELHGKSRLLPCQQYKVMLMKKNIIFQNEVASFAYRLLKEYPMIAKAIVERFPVIIIDEAQDTSEEQMAVFDLLTEAGIKSIFLVGDPDQAIYEWRNASPECFKKKIGADSWDLIELTGNFRSSQHICNATSWFSATLQGQSANEAMGDYKDESQKPILLLTNGNTEKEVIDFFLKKCRSMEIEIKSDKVAVLTRGRIHSDTDINDLWKSKEIELIAKAAYEWKCGSRKKACSDMTKASFRILIGEETDEYLMSKKIREYTDEDNWKDFIIDVFCGLPNIDLGIAEWVSQLANLYIDILQKYDFKIAEGTNIKDIFKIKMRDKSNPEFKDIPLKNYFEKKTSGDYTRSSIHGVKGETYDAVLIYVKSKTGKTLTPKFLMEGDLEDELMRIAYVAMTRPRRLLMIAMPENKKLKEYKRFPVDKWDYEYV</sequence>
<dbReference type="GO" id="GO:0043138">
    <property type="term" value="F:3'-5' DNA helicase activity"/>
    <property type="evidence" value="ECO:0007669"/>
    <property type="project" value="TreeGrafter"/>
</dbReference>
<protein>
    <submittedName>
        <fullName evidence="7">ATP-dependent helicase/nuclease subunit A</fullName>
        <ecNumber evidence="7">3.1.-.-</ecNumber>
    </submittedName>
</protein>
<keyword evidence="2 5" id="KW-0378">Hydrolase</keyword>
<evidence type="ECO:0000256" key="4">
    <source>
        <dbReference type="ARBA" id="ARBA00022840"/>
    </source>
</evidence>
<dbReference type="SUPFAM" id="SSF52540">
    <property type="entry name" value="P-loop containing nucleoside triphosphate hydrolases"/>
    <property type="match status" value="1"/>
</dbReference>
<evidence type="ECO:0000259" key="6">
    <source>
        <dbReference type="PROSITE" id="PS51198"/>
    </source>
</evidence>
<dbReference type="RefSeq" id="WP_055215981.1">
    <property type="nucleotide sequence ID" value="NZ_CZBU01000004.1"/>
</dbReference>
<organism evidence="7 8">
    <name type="scientific">Lachnospira eligens</name>
    <dbReference type="NCBI Taxonomy" id="39485"/>
    <lineage>
        <taxon>Bacteria</taxon>
        <taxon>Bacillati</taxon>
        <taxon>Bacillota</taxon>
        <taxon>Clostridia</taxon>
        <taxon>Lachnospirales</taxon>
        <taxon>Lachnospiraceae</taxon>
        <taxon>Lachnospira</taxon>
    </lineage>
</organism>
<gene>
    <name evidence="7" type="primary">addA_1</name>
    <name evidence="7" type="ORF">ERS852490_02083</name>
</gene>
<dbReference type="PANTHER" id="PTHR11070:SF2">
    <property type="entry name" value="ATP-DEPENDENT DNA HELICASE SRS2"/>
    <property type="match status" value="1"/>
</dbReference>
<dbReference type="PANTHER" id="PTHR11070">
    <property type="entry name" value="UVRD / RECB / PCRA DNA HELICASE FAMILY MEMBER"/>
    <property type="match status" value="1"/>
</dbReference>
<feature type="binding site" evidence="5">
    <location>
        <begin position="22"/>
        <end position="29"/>
    </location>
    <ligand>
        <name>ATP</name>
        <dbReference type="ChEBI" id="CHEBI:30616"/>
    </ligand>
</feature>
<dbReference type="InterPro" id="IPR000212">
    <property type="entry name" value="DNA_helicase_UvrD/REP"/>
</dbReference>
<dbReference type="GO" id="GO:0003677">
    <property type="term" value="F:DNA binding"/>
    <property type="evidence" value="ECO:0007669"/>
    <property type="project" value="InterPro"/>
</dbReference>
<dbReference type="Proteomes" id="UP000095621">
    <property type="component" value="Unassembled WGS sequence"/>
</dbReference>
<name>A0A174Z2N2_9FIRM</name>
<keyword evidence="4 5" id="KW-0067">ATP-binding</keyword>
<evidence type="ECO:0000256" key="5">
    <source>
        <dbReference type="PROSITE-ProRule" id="PRU00560"/>
    </source>
</evidence>
<dbReference type="GO" id="GO:0016787">
    <property type="term" value="F:hydrolase activity"/>
    <property type="evidence" value="ECO:0007669"/>
    <property type="project" value="UniProtKB-UniRule"/>
</dbReference>
<feature type="domain" description="UvrD-like helicase ATP-binding" evidence="6">
    <location>
        <begin position="1"/>
        <end position="280"/>
    </location>
</feature>
<dbReference type="GO" id="GO:0000725">
    <property type="term" value="P:recombinational repair"/>
    <property type="evidence" value="ECO:0007669"/>
    <property type="project" value="TreeGrafter"/>
</dbReference>
<evidence type="ECO:0000256" key="3">
    <source>
        <dbReference type="ARBA" id="ARBA00022806"/>
    </source>
</evidence>
<keyword evidence="3 5" id="KW-0347">Helicase</keyword>